<dbReference type="PIRSF" id="PIRSF037894">
    <property type="entry name" value="Subtilisin_rel_CspABC"/>
    <property type="match status" value="1"/>
</dbReference>
<dbReference type="Proteomes" id="UP000095787">
    <property type="component" value="Unassembled WGS sequence"/>
</dbReference>
<evidence type="ECO:0000256" key="3">
    <source>
        <dbReference type="ARBA" id="ARBA00022801"/>
    </source>
</evidence>
<feature type="active site" description="Charge relay system" evidence="5 6">
    <location>
        <position position="196"/>
    </location>
</feature>
<evidence type="ECO:0000256" key="2">
    <source>
        <dbReference type="ARBA" id="ARBA00022670"/>
    </source>
</evidence>
<dbReference type="PANTHER" id="PTHR43806:SF11">
    <property type="entry name" value="CEREVISIN-RELATED"/>
    <property type="match status" value="1"/>
</dbReference>
<evidence type="ECO:0000256" key="1">
    <source>
        <dbReference type="ARBA" id="ARBA00011073"/>
    </source>
</evidence>
<comment type="similarity">
    <text evidence="1 6 7">Belongs to the peptidase S8 family.</text>
</comment>
<dbReference type="Pfam" id="PF00082">
    <property type="entry name" value="Peptidase_S8"/>
    <property type="match status" value="2"/>
</dbReference>
<proteinExistence type="inferred from homology"/>
<keyword evidence="3 6" id="KW-0378">Hydrolase</keyword>
<dbReference type="CDD" id="cd07478">
    <property type="entry name" value="Peptidases_S8_CspA-like"/>
    <property type="match status" value="1"/>
</dbReference>
<dbReference type="PANTHER" id="PTHR43806">
    <property type="entry name" value="PEPTIDASE S8"/>
    <property type="match status" value="1"/>
</dbReference>
<gene>
    <name evidence="10" type="primary">prtP</name>
    <name evidence="10" type="ORF">ERS852456_00492</name>
</gene>
<evidence type="ECO:0000313" key="11">
    <source>
        <dbReference type="Proteomes" id="UP000095787"/>
    </source>
</evidence>
<accession>A0A173YV88</accession>
<dbReference type="Gene3D" id="2.60.120.1290">
    <property type="match status" value="1"/>
</dbReference>
<dbReference type="InterPro" id="IPR023827">
    <property type="entry name" value="Peptidase_S8_Asp-AS"/>
</dbReference>
<feature type="active site" description="Charge relay system" evidence="5 6">
    <location>
        <position position="126"/>
    </location>
</feature>
<evidence type="ECO:0000256" key="6">
    <source>
        <dbReference type="PROSITE-ProRule" id="PRU01240"/>
    </source>
</evidence>
<dbReference type="InterPro" id="IPR041365">
    <property type="entry name" value="CspB_prodomain"/>
</dbReference>
<dbReference type="InterPro" id="IPR000209">
    <property type="entry name" value="Peptidase_S8/S53_dom"/>
</dbReference>
<dbReference type="InterPro" id="IPR017310">
    <property type="entry name" value="Pept_S8A_subtilisin_clostridia"/>
</dbReference>
<dbReference type="EC" id="3.4.21.96" evidence="10"/>
<keyword evidence="2 6" id="KW-0645">Protease</keyword>
<feature type="domain" description="Peptidase S8/S53" evidence="8">
    <location>
        <begin position="117"/>
        <end position="304"/>
    </location>
</feature>
<feature type="domain" description="Peptidase S8/S53" evidence="8">
    <location>
        <begin position="441"/>
        <end position="562"/>
    </location>
</feature>
<dbReference type="GO" id="GO:0004252">
    <property type="term" value="F:serine-type endopeptidase activity"/>
    <property type="evidence" value="ECO:0007669"/>
    <property type="project" value="UniProtKB-UniRule"/>
</dbReference>
<evidence type="ECO:0000259" key="8">
    <source>
        <dbReference type="Pfam" id="PF00082"/>
    </source>
</evidence>
<feature type="active site" description="Charge relay system" evidence="5 6">
    <location>
        <position position="514"/>
    </location>
</feature>
<dbReference type="PRINTS" id="PR00723">
    <property type="entry name" value="SUBTILISIN"/>
</dbReference>
<dbReference type="SUPFAM" id="SSF52743">
    <property type="entry name" value="Subtilisin-like"/>
    <property type="match status" value="1"/>
</dbReference>
<dbReference type="InterPro" id="IPR034045">
    <property type="entry name" value="Pep_S8_CspA-like"/>
</dbReference>
<evidence type="ECO:0000256" key="5">
    <source>
        <dbReference type="PIRSR" id="PIRSR615500-1"/>
    </source>
</evidence>
<dbReference type="PROSITE" id="PS00138">
    <property type="entry name" value="SUBTILASE_SER"/>
    <property type="match status" value="1"/>
</dbReference>
<evidence type="ECO:0000313" key="10">
    <source>
        <dbReference type="EMBL" id="CUN66668.1"/>
    </source>
</evidence>
<dbReference type="InterPro" id="IPR015500">
    <property type="entry name" value="Peptidase_S8_subtilisin-rel"/>
</dbReference>
<keyword evidence="4 6" id="KW-0720">Serine protease</keyword>
<sequence>MSQKLENLLNLALDADQGERERSEELDVGYDKEENVWELIVKYSGTLEAVRQTARSVTELLNGYAVIVIEEERIGQLAQLPEVEFIEKPKKLYFQTDVGRQVSCIDIVQDMPLSLRGKGTLIGIVDSGIDYENAEFRNEDGTTRIVSLWDQSVNGRPPAGYSAGTEYTREQIDAALATEDKEVRRQMVKTSDVSGHGTAVAGIAAGNGRGSEGRRFRGAAPEAELIIVKMGAPREGGFPRTTELMRGVDYIVRKAVELRRPVAINISFGNTYGSHDGTSLVERFLNDIADMWKNVICIGSGNEGASAGHVSGKVRRQISETVELAVQQREPALSIQIWKSYVDEMGVSVISPSGRQAGPFYEFLGAQRYILGDTELLIYYGEPKPYSVKQEIYLSLLPGKQYIESGVWKIVLTPGRIVDGEYQMWLPTQSSLNMGTAFLQPNSMSTLTIPSTASLAVTVAAYDARTFSYADFSGRGPAGMYEGENVLKPDIAAPGVRVTAPVPGGGYQSFSGTSFAAPFVTGSAALLMEWGIVRGNDPYLYGEKVKAYLRKGAKQLAGYERWPNALLGYGALCVRDSLPGLGSS</sequence>
<organism evidence="10 11">
    <name type="scientific">[Ruminococcus] torques</name>
    <dbReference type="NCBI Taxonomy" id="33039"/>
    <lineage>
        <taxon>Bacteria</taxon>
        <taxon>Bacillati</taxon>
        <taxon>Bacillota</taxon>
        <taxon>Clostridia</taxon>
        <taxon>Lachnospirales</taxon>
        <taxon>Lachnospiraceae</taxon>
        <taxon>Mediterraneibacter</taxon>
    </lineage>
</organism>
<dbReference type="InterPro" id="IPR050131">
    <property type="entry name" value="Peptidase_S8_subtilisin-like"/>
</dbReference>
<dbReference type="PROSITE" id="PS51892">
    <property type="entry name" value="SUBTILASE"/>
    <property type="match status" value="1"/>
</dbReference>
<evidence type="ECO:0000259" key="9">
    <source>
        <dbReference type="Pfam" id="PF18425"/>
    </source>
</evidence>
<dbReference type="InterPro" id="IPR022398">
    <property type="entry name" value="Peptidase_S8_His-AS"/>
</dbReference>
<protein>
    <submittedName>
        <fullName evidence="10">PIII-type proteinase</fullName>
        <ecNumber evidence="10">3.4.21.96</ecNumber>
    </submittedName>
</protein>
<dbReference type="AlphaFoldDB" id="A0A173YV88"/>
<dbReference type="Gene3D" id="3.40.50.200">
    <property type="entry name" value="Peptidase S8/S53 domain"/>
    <property type="match status" value="1"/>
</dbReference>
<evidence type="ECO:0000256" key="4">
    <source>
        <dbReference type="ARBA" id="ARBA00022825"/>
    </source>
</evidence>
<reference evidence="10 11" key="1">
    <citation type="submission" date="2015-09" db="EMBL/GenBank/DDBJ databases">
        <authorList>
            <consortium name="Pathogen Informatics"/>
        </authorList>
    </citation>
    <scope>NUCLEOTIDE SEQUENCE [LARGE SCALE GENOMIC DNA]</scope>
    <source>
        <strain evidence="10 11">2789STDY5834841</strain>
    </source>
</reference>
<dbReference type="InterPro" id="IPR023828">
    <property type="entry name" value="Peptidase_S8_Ser-AS"/>
</dbReference>
<dbReference type="Pfam" id="PF18425">
    <property type="entry name" value="CspB_prodomain"/>
    <property type="match status" value="1"/>
</dbReference>
<dbReference type="PROSITE" id="PS00137">
    <property type="entry name" value="SUBTILASE_HIS"/>
    <property type="match status" value="1"/>
</dbReference>
<dbReference type="EMBL" id="CYZO01000005">
    <property type="protein sequence ID" value="CUN66668.1"/>
    <property type="molecule type" value="Genomic_DNA"/>
</dbReference>
<dbReference type="InterPro" id="IPR036852">
    <property type="entry name" value="Peptidase_S8/S53_dom_sf"/>
</dbReference>
<name>A0A173YV88_9FIRM</name>
<dbReference type="PROSITE" id="PS00136">
    <property type="entry name" value="SUBTILASE_ASP"/>
    <property type="match status" value="1"/>
</dbReference>
<feature type="domain" description="Csp protease B prodomain" evidence="9">
    <location>
        <begin position="3"/>
        <end position="90"/>
    </location>
</feature>
<evidence type="ECO:0000256" key="7">
    <source>
        <dbReference type="RuleBase" id="RU003355"/>
    </source>
</evidence>
<dbReference type="Gene3D" id="3.30.70.2980">
    <property type="match status" value="1"/>
</dbReference>
<dbReference type="GO" id="GO:0006508">
    <property type="term" value="P:proteolysis"/>
    <property type="evidence" value="ECO:0007669"/>
    <property type="project" value="UniProtKB-KW"/>
</dbReference>
<dbReference type="RefSeq" id="WP_004846818.1">
    <property type="nucleotide sequence ID" value="NZ_CAUBRL010000016.1"/>
</dbReference>